<evidence type="ECO:0000259" key="9">
    <source>
        <dbReference type="Pfam" id="PF02224"/>
    </source>
</evidence>
<dbReference type="NCBIfam" id="TIGR00017">
    <property type="entry name" value="cmk"/>
    <property type="match status" value="1"/>
</dbReference>
<evidence type="ECO:0000313" key="10">
    <source>
        <dbReference type="EMBL" id="RIJ32047.1"/>
    </source>
</evidence>
<dbReference type="RefSeq" id="WP_119453535.1">
    <property type="nucleotide sequence ID" value="NZ_QWGA01000003.1"/>
</dbReference>
<dbReference type="GO" id="GO:0005524">
    <property type="term" value="F:ATP binding"/>
    <property type="evidence" value="ECO:0007669"/>
    <property type="project" value="UniProtKB-UniRule"/>
</dbReference>
<keyword evidence="5 8" id="KW-0067">ATP-binding</keyword>
<evidence type="ECO:0000256" key="2">
    <source>
        <dbReference type="ARBA" id="ARBA00022679"/>
    </source>
</evidence>
<evidence type="ECO:0000256" key="3">
    <source>
        <dbReference type="ARBA" id="ARBA00022741"/>
    </source>
</evidence>
<feature type="domain" description="Cytidylate kinase" evidence="9">
    <location>
        <begin position="3"/>
        <end position="200"/>
    </location>
</feature>
<dbReference type="Pfam" id="PF02224">
    <property type="entry name" value="Cytidylate_kin"/>
    <property type="match status" value="1"/>
</dbReference>
<dbReference type="GO" id="GO:0036431">
    <property type="term" value="F:dCMP kinase activity"/>
    <property type="evidence" value="ECO:0007669"/>
    <property type="project" value="InterPro"/>
</dbReference>
<dbReference type="OrthoDB" id="9807434at2"/>
<keyword evidence="4 8" id="KW-0418">Kinase</keyword>
<dbReference type="Gene3D" id="3.40.50.300">
    <property type="entry name" value="P-loop containing nucleotide triphosphate hydrolases"/>
    <property type="match status" value="1"/>
</dbReference>
<dbReference type="AlphaFoldDB" id="A0A399RPY8"/>
<comment type="subcellular location">
    <subcellularLocation>
        <location evidence="8">Cytoplasm</location>
    </subcellularLocation>
</comment>
<keyword evidence="3 8" id="KW-0547">Nucleotide-binding</keyword>
<evidence type="ECO:0000256" key="8">
    <source>
        <dbReference type="HAMAP-Rule" id="MF_00238"/>
    </source>
</evidence>
<dbReference type="InterPro" id="IPR003136">
    <property type="entry name" value="Cytidylate_kin"/>
</dbReference>
<comment type="similarity">
    <text evidence="1 8">Belongs to the cytidylate kinase family. Type 1 subfamily.</text>
</comment>
<dbReference type="EMBL" id="QWGA01000003">
    <property type="protein sequence ID" value="RIJ32047.1"/>
    <property type="molecule type" value="Genomic_DNA"/>
</dbReference>
<evidence type="ECO:0000313" key="11">
    <source>
        <dbReference type="Proteomes" id="UP000265845"/>
    </source>
</evidence>
<comment type="catalytic activity">
    <reaction evidence="7 8">
        <text>CMP + ATP = CDP + ADP</text>
        <dbReference type="Rhea" id="RHEA:11600"/>
        <dbReference type="ChEBI" id="CHEBI:30616"/>
        <dbReference type="ChEBI" id="CHEBI:58069"/>
        <dbReference type="ChEBI" id="CHEBI:60377"/>
        <dbReference type="ChEBI" id="CHEBI:456216"/>
        <dbReference type="EC" id="2.7.4.25"/>
    </reaction>
</comment>
<evidence type="ECO:0000256" key="6">
    <source>
        <dbReference type="ARBA" id="ARBA00047615"/>
    </source>
</evidence>
<dbReference type="HAMAP" id="MF_00238">
    <property type="entry name" value="Cytidyl_kinase_type1"/>
    <property type="match status" value="1"/>
</dbReference>
<protein>
    <recommendedName>
        <fullName evidence="8">Cytidylate kinase</fullName>
        <shortName evidence="8">CK</shortName>
        <ecNumber evidence="8">2.7.4.25</ecNumber>
    </recommendedName>
    <alternativeName>
        <fullName evidence="8">Cytidine monophosphate kinase</fullName>
        <shortName evidence="8">CMP kinase</shortName>
    </alternativeName>
</protein>
<dbReference type="GO" id="GO:0006220">
    <property type="term" value="P:pyrimidine nucleotide metabolic process"/>
    <property type="evidence" value="ECO:0007669"/>
    <property type="project" value="UniProtKB-UniRule"/>
</dbReference>
<evidence type="ECO:0000256" key="4">
    <source>
        <dbReference type="ARBA" id="ARBA00022777"/>
    </source>
</evidence>
<dbReference type="EC" id="2.7.4.25" evidence="8"/>
<keyword evidence="11" id="KW-1185">Reference proteome</keyword>
<name>A0A399RPY8_9PROT</name>
<keyword evidence="2 8" id="KW-0808">Transferase</keyword>
<dbReference type="InterPro" id="IPR027417">
    <property type="entry name" value="P-loop_NTPase"/>
</dbReference>
<organism evidence="10 11">
    <name type="scientific">Henriciella algicola</name>
    <dbReference type="NCBI Taxonomy" id="1608422"/>
    <lineage>
        <taxon>Bacteria</taxon>
        <taxon>Pseudomonadati</taxon>
        <taxon>Pseudomonadota</taxon>
        <taxon>Alphaproteobacteria</taxon>
        <taxon>Hyphomonadales</taxon>
        <taxon>Hyphomonadaceae</taxon>
        <taxon>Henriciella</taxon>
    </lineage>
</organism>
<comment type="caution">
    <text evidence="10">The sequence shown here is derived from an EMBL/GenBank/DDBJ whole genome shotgun (WGS) entry which is preliminary data.</text>
</comment>
<dbReference type="Proteomes" id="UP000265845">
    <property type="component" value="Unassembled WGS sequence"/>
</dbReference>
<evidence type="ECO:0000256" key="7">
    <source>
        <dbReference type="ARBA" id="ARBA00048478"/>
    </source>
</evidence>
<gene>
    <name evidence="8" type="primary">cmk</name>
    <name evidence="10" type="ORF">D1222_07385</name>
</gene>
<dbReference type="GO" id="GO:0005737">
    <property type="term" value="C:cytoplasm"/>
    <property type="evidence" value="ECO:0007669"/>
    <property type="project" value="UniProtKB-SubCell"/>
</dbReference>
<accession>A0A399RPY8</accession>
<reference evidence="10 11" key="1">
    <citation type="submission" date="2018-08" db="EMBL/GenBank/DDBJ databases">
        <title>Henriciella mobilis sp. nov., isolated from seawater.</title>
        <authorList>
            <person name="Cheng H."/>
            <person name="Wu Y.-H."/>
            <person name="Xu X.-W."/>
            <person name="Guo L.-L."/>
        </authorList>
    </citation>
    <scope>NUCLEOTIDE SEQUENCE [LARGE SCALE GENOMIC DNA]</scope>
    <source>
        <strain evidence="10 11">CCUG67844</strain>
    </source>
</reference>
<dbReference type="InterPro" id="IPR011994">
    <property type="entry name" value="Cytidylate_kinase_dom"/>
</dbReference>
<dbReference type="CDD" id="cd02020">
    <property type="entry name" value="CMPK"/>
    <property type="match status" value="1"/>
</dbReference>
<proteinExistence type="inferred from homology"/>
<dbReference type="GO" id="GO:0036430">
    <property type="term" value="F:CMP kinase activity"/>
    <property type="evidence" value="ECO:0007669"/>
    <property type="project" value="RHEA"/>
</dbReference>
<evidence type="ECO:0000256" key="5">
    <source>
        <dbReference type="ARBA" id="ARBA00022840"/>
    </source>
</evidence>
<sequence>MIIAIDGTLASGKGTIARRLSDLFALPHMDTGRLYRATGVAAMNAGADLTDAKAIAEVASKLEPSLFTEAELRTAEAGLAASKVAVLPEVRAALLELQRNFAHQPTGAILDGRDIGTVVCPEADVKLWVDANVEVRAKRRHAELKAAGDTITLDELTAQLRERDERDRNRKDAPMVAAADAILIDTTDLTIDAAVDKARAAVEMANSRTG</sequence>
<evidence type="ECO:0000256" key="1">
    <source>
        <dbReference type="ARBA" id="ARBA00009427"/>
    </source>
</evidence>
<dbReference type="SUPFAM" id="SSF52540">
    <property type="entry name" value="P-loop containing nucleoside triphosphate hydrolases"/>
    <property type="match status" value="1"/>
</dbReference>
<keyword evidence="8" id="KW-0963">Cytoplasm</keyword>
<feature type="binding site" evidence="8">
    <location>
        <begin position="7"/>
        <end position="15"/>
    </location>
    <ligand>
        <name>ATP</name>
        <dbReference type="ChEBI" id="CHEBI:30616"/>
    </ligand>
</feature>
<comment type="catalytic activity">
    <reaction evidence="6 8">
        <text>dCMP + ATP = dCDP + ADP</text>
        <dbReference type="Rhea" id="RHEA:25094"/>
        <dbReference type="ChEBI" id="CHEBI:30616"/>
        <dbReference type="ChEBI" id="CHEBI:57566"/>
        <dbReference type="ChEBI" id="CHEBI:58593"/>
        <dbReference type="ChEBI" id="CHEBI:456216"/>
        <dbReference type="EC" id="2.7.4.25"/>
    </reaction>
</comment>